<gene>
    <name evidence="6" type="ORF">V1633_36780</name>
</gene>
<protein>
    <submittedName>
        <fullName evidence="6">Enoyl-CoA hydratase-related protein</fullName>
    </submittedName>
</protein>
<dbReference type="InterPro" id="IPR018376">
    <property type="entry name" value="Enoyl-CoA_hyd/isom_CS"/>
</dbReference>
<dbReference type="Proteomes" id="UP001332243">
    <property type="component" value="Unassembled WGS sequence"/>
</dbReference>
<dbReference type="Pfam" id="PF00378">
    <property type="entry name" value="ECH_1"/>
    <property type="match status" value="1"/>
</dbReference>
<dbReference type="Gene3D" id="3.90.226.10">
    <property type="entry name" value="2-enoyl-CoA Hydratase, Chain A, domain 1"/>
    <property type="match status" value="1"/>
</dbReference>
<dbReference type="RefSeq" id="WP_331218809.1">
    <property type="nucleotide sequence ID" value="NZ_JAZGQK010000050.1"/>
</dbReference>
<organism evidence="6 7">
    <name type="scientific">Plantactinospora sonchi</name>
    <dbReference type="NCBI Taxonomy" id="1544735"/>
    <lineage>
        <taxon>Bacteria</taxon>
        <taxon>Bacillati</taxon>
        <taxon>Actinomycetota</taxon>
        <taxon>Actinomycetes</taxon>
        <taxon>Micromonosporales</taxon>
        <taxon>Micromonosporaceae</taxon>
        <taxon>Plantactinospora</taxon>
    </lineage>
</organism>
<evidence type="ECO:0000256" key="2">
    <source>
        <dbReference type="ARBA" id="ARBA00023239"/>
    </source>
</evidence>
<evidence type="ECO:0000313" key="7">
    <source>
        <dbReference type="Proteomes" id="UP001332243"/>
    </source>
</evidence>
<sequence>MNPVPEPVRVDDHGPIRVIRVDRPDRRNALDLATKSALVSALRAAEADERVGAVVLAGADRYFVAGTDIEELARLSVADHLRLRTGEVFDVVERLEKPTIAAVEGFALGGGCELAIACDLVVAGESARFGQPEIRVGLVPGAGGLSRLVRAAGRHRALRFVLTGDQVGAAEAYGLGIVSEVVPDGQALSHAVTLAERIFAFSPLSVTLIRQAARAAENEPLTGAIETERRSFQAMFGTRDHHEGLRAFLDRREPRFTGE</sequence>
<comment type="caution">
    <text evidence="6">The sequence shown here is derived from an EMBL/GenBank/DDBJ whole genome shotgun (WGS) entry which is preliminary data.</text>
</comment>
<dbReference type="PANTHER" id="PTHR11941:SF54">
    <property type="entry name" value="ENOYL-COA HYDRATASE, MITOCHONDRIAL"/>
    <property type="match status" value="1"/>
</dbReference>
<evidence type="ECO:0000313" key="6">
    <source>
        <dbReference type="EMBL" id="MEE6264018.1"/>
    </source>
</evidence>
<keyword evidence="2" id="KW-0456">Lyase</keyword>
<dbReference type="InterPro" id="IPR014748">
    <property type="entry name" value="Enoyl-CoA_hydra_C"/>
</dbReference>
<evidence type="ECO:0000256" key="4">
    <source>
        <dbReference type="ARBA" id="ARBA00023717"/>
    </source>
</evidence>
<dbReference type="Gene3D" id="1.10.12.10">
    <property type="entry name" value="Lyase 2-enoyl-coa Hydratase, Chain A, domain 2"/>
    <property type="match status" value="1"/>
</dbReference>
<comment type="similarity">
    <text evidence="1 5">Belongs to the enoyl-CoA hydratase/isomerase family.</text>
</comment>
<dbReference type="InterPro" id="IPR001753">
    <property type="entry name" value="Enoyl-CoA_hydra/iso"/>
</dbReference>
<evidence type="ECO:0000256" key="3">
    <source>
        <dbReference type="ARBA" id="ARBA00023709"/>
    </source>
</evidence>
<accession>A0ABU7S5G9</accession>
<evidence type="ECO:0000256" key="1">
    <source>
        <dbReference type="ARBA" id="ARBA00005254"/>
    </source>
</evidence>
<dbReference type="EMBL" id="JAZGQK010000050">
    <property type="protein sequence ID" value="MEE6264018.1"/>
    <property type="molecule type" value="Genomic_DNA"/>
</dbReference>
<evidence type="ECO:0000256" key="5">
    <source>
        <dbReference type="RuleBase" id="RU003707"/>
    </source>
</evidence>
<comment type="catalytic activity">
    <reaction evidence="4">
        <text>a 4-saturated-(3S)-3-hydroxyacyl-CoA = a (3E)-enoyl-CoA + H2O</text>
        <dbReference type="Rhea" id="RHEA:20724"/>
        <dbReference type="ChEBI" id="CHEBI:15377"/>
        <dbReference type="ChEBI" id="CHEBI:58521"/>
        <dbReference type="ChEBI" id="CHEBI:137480"/>
        <dbReference type="EC" id="4.2.1.17"/>
    </reaction>
</comment>
<comment type="catalytic activity">
    <reaction evidence="3">
        <text>a (3S)-3-hydroxyacyl-CoA = a (2E)-enoyl-CoA + H2O</text>
        <dbReference type="Rhea" id="RHEA:16105"/>
        <dbReference type="ChEBI" id="CHEBI:15377"/>
        <dbReference type="ChEBI" id="CHEBI:57318"/>
        <dbReference type="ChEBI" id="CHEBI:58856"/>
        <dbReference type="EC" id="4.2.1.17"/>
    </reaction>
</comment>
<dbReference type="SUPFAM" id="SSF52096">
    <property type="entry name" value="ClpP/crotonase"/>
    <property type="match status" value="1"/>
</dbReference>
<reference evidence="6 7" key="1">
    <citation type="submission" date="2024-01" db="EMBL/GenBank/DDBJ databases">
        <title>Genome insights into Plantactinospora sonchi sp. nov.</title>
        <authorList>
            <person name="Wang L."/>
        </authorList>
    </citation>
    <scope>NUCLEOTIDE SEQUENCE [LARGE SCALE GENOMIC DNA]</scope>
    <source>
        <strain evidence="6 7">NEAU-QY2</strain>
    </source>
</reference>
<name>A0ABU7S5G9_9ACTN</name>
<dbReference type="InterPro" id="IPR029045">
    <property type="entry name" value="ClpP/crotonase-like_dom_sf"/>
</dbReference>
<dbReference type="PROSITE" id="PS00166">
    <property type="entry name" value="ENOYL_COA_HYDRATASE"/>
    <property type="match status" value="1"/>
</dbReference>
<dbReference type="CDD" id="cd06558">
    <property type="entry name" value="crotonase-like"/>
    <property type="match status" value="1"/>
</dbReference>
<keyword evidence="7" id="KW-1185">Reference proteome</keyword>
<dbReference type="PANTHER" id="PTHR11941">
    <property type="entry name" value="ENOYL-COA HYDRATASE-RELATED"/>
    <property type="match status" value="1"/>
</dbReference>
<proteinExistence type="inferred from homology"/>